<sequence>MGLASLCISNRAHFISRTLRYVYGRGGHAIRSSAPSSTFANSSWRHASSLLPQRLRPFPISGHPNARTLSWATKFNLRRHPSAPLNDADANEDAAKEAVLEAIKGRQQTDLMLRCTVLDADGNVKTISGQFRRSDLCTEHRLNPRDLRKIDSRIPNLVPTILPRREAILVNVLHIRALVKADAVVLFDSYGSSDSRLHSVFLYHLEHNLKTKGYGLPYEFRALESIFISVVSALEAEMVFIRNLVGGLLAELEDDINHDKFKRLLHYSRRLTSFQNRVKLVQAAFEEVLEQDEDLAAMYLTDRKNDVRRQLSDHEELELLFETFSKQVEELVNEAENIHGNVQSTQEIVELILDSNRNALLALDLKVSIGTMGIGMGALMAGLFGMNLTSHMEEHPYAFMGMSVASSFIAFLVAWAGLRRLAKIQKIGLSASNSRKSAGGLPLSVRQRRPESWP</sequence>
<dbReference type="EMBL" id="WHVB01000008">
    <property type="protein sequence ID" value="KAF8480459.1"/>
    <property type="molecule type" value="Genomic_DNA"/>
</dbReference>
<evidence type="ECO:0000256" key="10">
    <source>
        <dbReference type="ARBA" id="ARBA00023128"/>
    </source>
</evidence>
<keyword evidence="6 12" id="KW-0460">Magnesium</keyword>
<evidence type="ECO:0000256" key="1">
    <source>
        <dbReference type="ARBA" id="ARBA00004448"/>
    </source>
</evidence>
<evidence type="ECO:0000256" key="7">
    <source>
        <dbReference type="ARBA" id="ARBA00022946"/>
    </source>
</evidence>
<dbReference type="GO" id="GO:0015095">
    <property type="term" value="F:magnesium ion transmembrane transporter activity"/>
    <property type="evidence" value="ECO:0007669"/>
    <property type="project" value="TreeGrafter"/>
</dbReference>
<evidence type="ECO:0000256" key="12">
    <source>
        <dbReference type="RuleBase" id="RU366042"/>
    </source>
</evidence>
<evidence type="ECO:0000256" key="8">
    <source>
        <dbReference type="ARBA" id="ARBA00022989"/>
    </source>
</evidence>
<reference evidence="14" key="1">
    <citation type="submission" date="2019-10" db="EMBL/GenBank/DDBJ databases">
        <authorList>
            <consortium name="DOE Joint Genome Institute"/>
            <person name="Kuo A."/>
            <person name="Miyauchi S."/>
            <person name="Kiss E."/>
            <person name="Drula E."/>
            <person name="Kohler A."/>
            <person name="Sanchez-Garcia M."/>
            <person name="Andreopoulos B."/>
            <person name="Barry K.W."/>
            <person name="Bonito G."/>
            <person name="Buee M."/>
            <person name="Carver A."/>
            <person name="Chen C."/>
            <person name="Cichocki N."/>
            <person name="Clum A."/>
            <person name="Culley D."/>
            <person name="Crous P.W."/>
            <person name="Fauchery L."/>
            <person name="Girlanda M."/>
            <person name="Hayes R."/>
            <person name="Keri Z."/>
            <person name="LaButti K."/>
            <person name="Lipzen A."/>
            <person name="Lombard V."/>
            <person name="Magnuson J."/>
            <person name="Maillard F."/>
            <person name="Morin E."/>
            <person name="Murat C."/>
            <person name="Nolan M."/>
            <person name="Ohm R."/>
            <person name="Pangilinan J."/>
            <person name="Pereira M."/>
            <person name="Perotto S."/>
            <person name="Peter M."/>
            <person name="Riley R."/>
            <person name="Sitrit Y."/>
            <person name="Stielow B."/>
            <person name="Szollosi G."/>
            <person name="Zifcakova L."/>
            <person name="Stursova M."/>
            <person name="Spatafora J.W."/>
            <person name="Tedersoo L."/>
            <person name="Vaario L.-M."/>
            <person name="Yamada A."/>
            <person name="Yan M."/>
            <person name="Wang P."/>
            <person name="Xu J."/>
            <person name="Bruns T."/>
            <person name="Baldrian P."/>
            <person name="Vilgalys R."/>
            <person name="Henrissat B."/>
            <person name="Grigoriev I.V."/>
            <person name="Hibbett D."/>
            <person name="Nagy L.G."/>
            <person name="Martin F.M."/>
        </authorList>
    </citation>
    <scope>NUCLEOTIDE SEQUENCE</scope>
    <source>
        <strain evidence="14">Prilba</strain>
    </source>
</reference>
<evidence type="ECO:0000256" key="9">
    <source>
        <dbReference type="ARBA" id="ARBA00023065"/>
    </source>
</evidence>
<proteinExistence type="inferred from homology"/>
<evidence type="ECO:0000256" key="5">
    <source>
        <dbReference type="ARBA" id="ARBA00022792"/>
    </source>
</evidence>
<evidence type="ECO:0000313" key="15">
    <source>
        <dbReference type="Proteomes" id="UP000759537"/>
    </source>
</evidence>
<keyword evidence="15" id="KW-1185">Reference proteome</keyword>
<dbReference type="Proteomes" id="UP000759537">
    <property type="component" value="Unassembled WGS sequence"/>
</dbReference>
<evidence type="ECO:0000256" key="4">
    <source>
        <dbReference type="ARBA" id="ARBA00022692"/>
    </source>
</evidence>
<accession>A0A9P5MWS9</accession>
<keyword evidence="9 12" id="KW-0406">Ion transport</keyword>
<dbReference type="Gene3D" id="1.20.58.340">
    <property type="entry name" value="Magnesium transport protein CorA, transmembrane region"/>
    <property type="match status" value="1"/>
</dbReference>
<dbReference type="Pfam" id="PF22099">
    <property type="entry name" value="MRS2-like"/>
    <property type="match status" value="1"/>
</dbReference>
<organism evidence="14 15">
    <name type="scientific">Russula ochroleuca</name>
    <dbReference type="NCBI Taxonomy" id="152965"/>
    <lineage>
        <taxon>Eukaryota</taxon>
        <taxon>Fungi</taxon>
        <taxon>Dikarya</taxon>
        <taxon>Basidiomycota</taxon>
        <taxon>Agaricomycotina</taxon>
        <taxon>Agaricomycetes</taxon>
        <taxon>Russulales</taxon>
        <taxon>Russulaceae</taxon>
        <taxon>Russula</taxon>
    </lineage>
</organism>
<dbReference type="InterPro" id="IPR039204">
    <property type="entry name" value="MRS2-like"/>
</dbReference>
<dbReference type="OrthoDB" id="10251508at2759"/>
<evidence type="ECO:0000256" key="3">
    <source>
        <dbReference type="ARBA" id="ARBA00022448"/>
    </source>
</evidence>
<keyword evidence="7" id="KW-0809">Transit peptide</keyword>
<protein>
    <recommendedName>
        <fullName evidence="12">Magnesium transporter</fullName>
    </recommendedName>
</protein>
<dbReference type="PANTHER" id="PTHR13890">
    <property type="entry name" value="RNA SPLICING PROTEIN MRS2, MITOCHONDRIAL"/>
    <property type="match status" value="1"/>
</dbReference>
<comment type="similarity">
    <text evidence="2 12">Belongs to the CorA metal ion transporter (MIT) (TC 1.A.35) family.</text>
</comment>
<reference evidence="14" key="2">
    <citation type="journal article" date="2020" name="Nat. Commun.">
        <title>Large-scale genome sequencing of mycorrhizal fungi provides insights into the early evolution of symbiotic traits.</title>
        <authorList>
            <person name="Miyauchi S."/>
            <person name="Kiss E."/>
            <person name="Kuo A."/>
            <person name="Drula E."/>
            <person name="Kohler A."/>
            <person name="Sanchez-Garcia M."/>
            <person name="Morin E."/>
            <person name="Andreopoulos B."/>
            <person name="Barry K.W."/>
            <person name="Bonito G."/>
            <person name="Buee M."/>
            <person name="Carver A."/>
            <person name="Chen C."/>
            <person name="Cichocki N."/>
            <person name="Clum A."/>
            <person name="Culley D."/>
            <person name="Crous P.W."/>
            <person name="Fauchery L."/>
            <person name="Girlanda M."/>
            <person name="Hayes R.D."/>
            <person name="Keri Z."/>
            <person name="LaButti K."/>
            <person name="Lipzen A."/>
            <person name="Lombard V."/>
            <person name="Magnuson J."/>
            <person name="Maillard F."/>
            <person name="Murat C."/>
            <person name="Nolan M."/>
            <person name="Ohm R.A."/>
            <person name="Pangilinan J."/>
            <person name="Pereira M.F."/>
            <person name="Perotto S."/>
            <person name="Peter M."/>
            <person name="Pfister S."/>
            <person name="Riley R."/>
            <person name="Sitrit Y."/>
            <person name="Stielow J.B."/>
            <person name="Szollosi G."/>
            <person name="Zifcakova L."/>
            <person name="Stursova M."/>
            <person name="Spatafora J.W."/>
            <person name="Tedersoo L."/>
            <person name="Vaario L.M."/>
            <person name="Yamada A."/>
            <person name="Yan M."/>
            <person name="Wang P."/>
            <person name="Xu J."/>
            <person name="Bruns T."/>
            <person name="Baldrian P."/>
            <person name="Vilgalys R."/>
            <person name="Dunand C."/>
            <person name="Henrissat B."/>
            <person name="Grigoriev I.V."/>
            <person name="Hibbett D."/>
            <person name="Nagy L.G."/>
            <person name="Martin F.M."/>
        </authorList>
    </citation>
    <scope>NUCLEOTIDE SEQUENCE</scope>
    <source>
        <strain evidence="14">Prilba</strain>
    </source>
</reference>
<keyword evidence="11 12" id="KW-0472">Membrane</keyword>
<evidence type="ECO:0000256" key="2">
    <source>
        <dbReference type="ARBA" id="ARBA00009765"/>
    </source>
</evidence>
<evidence type="ECO:0000313" key="14">
    <source>
        <dbReference type="EMBL" id="KAF8480459.1"/>
    </source>
</evidence>
<keyword evidence="8 12" id="KW-1133">Transmembrane helix</keyword>
<gene>
    <name evidence="14" type="ORF">DFH94DRAFT_743042</name>
</gene>
<keyword evidence="10" id="KW-0496">Mitochondrion</keyword>
<dbReference type="CDD" id="cd12823">
    <property type="entry name" value="Mrs2_Mfm1p-like"/>
    <property type="match status" value="1"/>
</dbReference>
<name>A0A9P5MWS9_9AGAM</name>
<dbReference type="GO" id="GO:0005743">
    <property type="term" value="C:mitochondrial inner membrane"/>
    <property type="evidence" value="ECO:0007669"/>
    <property type="project" value="UniProtKB-SubCell"/>
</dbReference>
<dbReference type="PANTHER" id="PTHR13890:SF0">
    <property type="entry name" value="MAGNESIUM TRANSPORTER MRS2 HOMOLOG, MITOCHONDRIAL"/>
    <property type="match status" value="1"/>
</dbReference>
<dbReference type="GO" id="GO:0045016">
    <property type="term" value="P:mitochondrial magnesium ion transmembrane transport"/>
    <property type="evidence" value="ECO:0007669"/>
    <property type="project" value="TreeGrafter"/>
</dbReference>
<evidence type="ECO:0000256" key="6">
    <source>
        <dbReference type="ARBA" id="ARBA00022842"/>
    </source>
</evidence>
<comment type="caution">
    <text evidence="14">The sequence shown here is derived from an EMBL/GenBank/DDBJ whole genome shotgun (WGS) entry which is preliminary data.</text>
</comment>
<evidence type="ECO:0000256" key="13">
    <source>
        <dbReference type="SAM" id="MobiDB-lite"/>
    </source>
</evidence>
<feature type="transmembrane region" description="Helical" evidence="12">
    <location>
        <begin position="397"/>
        <end position="418"/>
    </location>
</feature>
<comment type="subcellular location">
    <subcellularLocation>
        <location evidence="1 12">Mitochondrion inner membrane</location>
        <topology evidence="1 12">Multi-pass membrane protein</topology>
    </subcellularLocation>
</comment>
<evidence type="ECO:0000256" key="11">
    <source>
        <dbReference type="ARBA" id="ARBA00023136"/>
    </source>
</evidence>
<feature type="transmembrane region" description="Helical" evidence="12">
    <location>
        <begin position="367"/>
        <end position="385"/>
    </location>
</feature>
<dbReference type="FunFam" id="2.40.128.330:FF:000002">
    <property type="entry name" value="Inner membrane magnesium transporter mrs2"/>
    <property type="match status" value="1"/>
</dbReference>
<feature type="region of interest" description="Disordered" evidence="13">
    <location>
        <begin position="433"/>
        <end position="454"/>
    </location>
</feature>
<dbReference type="Gene3D" id="2.40.128.330">
    <property type="match status" value="1"/>
</dbReference>
<dbReference type="AlphaFoldDB" id="A0A9P5MWS9"/>
<keyword evidence="5 12" id="KW-0999">Mitochondrion inner membrane</keyword>
<keyword evidence="3 12" id="KW-0813">Transport</keyword>
<keyword evidence="4 12" id="KW-0812">Transmembrane</keyword>